<dbReference type="SUPFAM" id="SSF51735">
    <property type="entry name" value="NAD(P)-binding Rossmann-fold domains"/>
    <property type="match status" value="1"/>
</dbReference>
<dbReference type="Pfam" id="PF04321">
    <property type="entry name" value="RmlD_sub_bind"/>
    <property type="match status" value="1"/>
</dbReference>
<proteinExistence type="predicted"/>
<dbReference type="InterPro" id="IPR036291">
    <property type="entry name" value="NAD(P)-bd_dom_sf"/>
</dbReference>
<gene>
    <name evidence="2" type="ORF">UFOPK3770_00035</name>
</gene>
<dbReference type="EMBL" id="CAESAJ010000002">
    <property type="protein sequence ID" value="CAB4329489.1"/>
    <property type="molecule type" value="Genomic_DNA"/>
</dbReference>
<dbReference type="PANTHER" id="PTHR10491:SF4">
    <property type="entry name" value="METHIONINE ADENOSYLTRANSFERASE 2 SUBUNIT BETA"/>
    <property type="match status" value="1"/>
</dbReference>
<accession>A0A6J5YNL0</accession>
<dbReference type="Gene3D" id="3.40.50.720">
    <property type="entry name" value="NAD(P)-binding Rossmann-like Domain"/>
    <property type="match status" value="1"/>
</dbReference>
<dbReference type="InterPro" id="IPR029903">
    <property type="entry name" value="RmlD-like-bd"/>
</dbReference>
<dbReference type="InterPro" id="IPR005913">
    <property type="entry name" value="dTDP_dehydrorham_reduct"/>
</dbReference>
<evidence type="ECO:0000259" key="1">
    <source>
        <dbReference type="Pfam" id="PF04321"/>
    </source>
</evidence>
<dbReference type="PANTHER" id="PTHR10491">
    <property type="entry name" value="DTDP-4-DEHYDRORHAMNOSE REDUCTASE"/>
    <property type="match status" value="1"/>
</dbReference>
<reference evidence="2" key="1">
    <citation type="submission" date="2020-05" db="EMBL/GenBank/DDBJ databases">
        <authorList>
            <person name="Chiriac C."/>
            <person name="Salcher M."/>
            <person name="Ghai R."/>
            <person name="Kavagutti S V."/>
        </authorList>
    </citation>
    <scope>NUCLEOTIDE SEQUENCE</scope>
</reference>
<sequence>MAAIAITGATGFVGSTVAEVLKLHGHSVVGLVRTPGEYPWDNHVVDFSDERDIARCVNGVDAVVHCAIANDFTMLVNNRVAAYDAYVGLTQRVVRAAEQSNAQTIYISSDWVHDGTGHMVPEDLPPNPLNIYGVLKALSEQVVVDLAIDGAICRIGGVMGKHRLHDVGPRSQDVGFGYFVSSLVSTIKSGNPFAVWGGDNVNEVATPSLASEIGAGIGRIAASRSQGYFNLVCDDAVTRLELARAACAAFELDASLVTESEVPESERFPATVPRDTSMSATGTRAHLDLQPASLMQTLYAFRTELESGIVSPLTQA</sequence>
<protein>
    <submittedName>
        <fullName evidence="2">Unannotated protein</fullName>
    </submittedName>
</protein>
<dbReference type="AlphaFoldDB" id="A0A6J5YNL0"/>
<name>A0A6J5YNL0_9ZZZZ</name>
<evidence type="ECO:0000313" key="2">
    <source>
        <dbReference type="EMBL" id="CAB4329489.1"/>
    </source>
</evidence>
<organism evidence="2">
    <name type="scientific">freshwater metagenome</name>
    <dbReference type="NCBI Taxonomy" id="449393"/>
    <lineage>
        <taxon>unclassified sequences</taxon>
        <taxon>metagenomes</taxon>
        <taxon>ecological metagenomes</taxon>
    </lineage>
</organism>
<feature type="domain" description="RmlD-like substrate binding" evidence="1">
    <location>
        <begin position="4"/>
        <end position="300"/>
    </location>
</feature>